<evidence type="ECO:0000313" key="5">
    <source>
        <dbReference type="Proteomes" id="UP001162030"/>
    </source>
</evidence>
<sequence length="136" mass="15802">MFKVFAYGTLQLPDVMRAVTGDVFPSKPARLHDYARYCIRGRVYPGLRREPGSFTDGILYENVPPRALRALDAFEDDFYRRESLTVITSGEVPVDAEVYLVPPAHYRLLVRRSWDLDNFKETRLSEFLARCRRLKA</sequence>
<dbReference type="PANTHER" id="PTHR31544:SF2">
    <property type="entry name" value="AIG2-LIKE PROTEIN D"/>
    <property type="match status" value="1"/>
</dbReference>
<evidence type="ECO:0000256" key="1">
    <source>
        <dbReference type="ARBA" id="ARBA00022679"/>
    </source>
</evidence>
<organism evidence="4 5">
    <name type="scientific">Methylocaldum szegediense</name>
    <dbReference type="NCBI Taxonomy" id="73780"/>
    <lineage>
        <taxon>Bacteria</taxon>
        <taxon>Pseudomonadati</taxon>
        <taxon>Pseudomonadota</taxon>
        <taxon>Gammaproteobacteria</taxon>
        <taxon>Methylococcales</taxon>
        <taxon>Methylococcaceae</taxon>
        <taxon>Methylocaldum</taxon>
    </lineage>
</organism>
<accession>A0ABN8XAY9</accession>
<dbReference type="InterPro" id="IPR036568">
    <property type="entry name" value="GGCT-like_sf"/>
</dbReference>
<dbReference type="RefSeq" id="WP_051331525.1">
    <property type="nucleotide sequence ID" value="NZ_OX458333.1"/>
</dbReference>
<proteinExistence type="predicted"/>
<evidence type="ECO:0000259" key="3">
    <source>
        <dbReference type="Pfam" id="PF06094"/>
    </source>
</evidence>
<feature type="domain" description="Gamma-glutamylcyclotransferase AIG2-like" evidence="3">
    <location>
        <begin position="4"/>
        <end position="114"/>
    </location>
</feature>
<protein>
    <recommendedName>
        <fullName evidence="2">Putative gamma-glutamylcyclotransferase</fullName>
    </recommendedName>
</protein>
<keyword evidence="5" id="KW-1185">Reference proteome</keyword>
<dbReference type="Proteomes" id="UP001162030">
    <property type="component" value="Chromosome"/>
</dbReference>
<name>A0ABN8XAY9_9GAMM</name>
<keyword evidence="1" id="KW-0808">Transferase</keyword>
<dbReference type="InterPro" id="IPR009288">
    <property type="entry name" value="AIG2-like_dom"/>
</dbReference>
<dbReference type="CDD" id="cd06661">
    <property type="entry name" value="GGCT_like"/>
    <property type="match status" value="1"/>
</dbReference>
<dbReference type="Pfam" id="PF06094">
    <property type="entry name" value="GGACT"/>
    <property type="match status" value="1"/>
</dbReference>
<reference evidence="4 5" key="1">
    <citation type="submission" date="2023-03" db="EMBL/GenBank/DDBJ databases">
        <authorList>
            <person name="Pearce D."/>
        </authorList>
    </citation>
    <scope>NUCLEOTIDE SEQUENCE [LARGE SCALE GENOMIC DNA]</scope>
    <source>
        <strain evidence="4">Msz</strain>
    </source>
</reference>
<dbReference type="InterPro" id="IPR013024">
    <property type="entry name" value="GGCT-like"/>
</dbReference>
<dbReference type="PANTHER" id="PTHR31544">
    <property type="entry name" value="AIG2-LIKE PROTEIN D"/>
    <property type="match status" value="1"/>
</dbReference>
<evidence type="ECO:0000313" key="4">
    <source>
        <dbReference type="EMBL" id="CAI8944216.1"/>
    </source>
</evidence>
<dbReference type="SUPFAM" id="SSF110857">
    <property type="entry name" value="Gamma-glutamyl cyclotransferase-like"/>
    <property type="match status" value="1"/>
</dbReference>
<dbReference type="Gene3D" id="3.10.490.10">
    <property type="entry name" value="Gamma-glutamyl cyclotransferase-like"/>
    <property type="match status" value="1"/>
</dbReference>
<gene>
    <name evidence="4" type="ORF">MSZNOR_4307</name>
</gene>
<evidence type="ECO:0000256" key="2">
    <source>
        <dbReference type="ARBA" id="ARBA00030602"/>
    </source>
</evidence>
<dbReference type="EMBL" id="OX458333">
    <property type="protein sequence ID" value="CAI8944216.1"/>
    <property type="molecule type" value="Genomic_DNA"/>
</dbReference>
<dbReference type="InterPro" id="IPR045038">
    <property type="entry name" value="AIG2-like"/>
</dbReference>